<dbReference type="GO" id="GO:0016787">
    <property type="term" value="F:hydrolase activity"/>
    <property type="evidence" value="ECO:0007669"/>
    <property type="project" value="UniProtKB-KW"/>
</dbReference>
<feature type="chain" id="PRO_5002258483" evidence="3">
    <location>
        <begin position="30"/>
        <end position="589"/>
    </location>
</feature>
<evidence type="ECO:0000259" key="5">
    <source>
        <dbReference type="Pfam" id="PF08386"/>
    </source>
</evidence>
<dbReference type="PANTHER" id="PTHR43248">
    <property type="entry name" value="2-SUCCINYL-6-HYDROXY-2,4-CYCLOHEXADIENE-1-CARBOXYLATE SYNTHASE"/>
    <property type="match status" value="1"/>
</dbReference>
<dbReference type="OMA" id="GPLKCAF"/>
<sequence>MARKTVTAFSIALILTAAFLFSSRRKTWTSSPLSLNIIKINSDSDFPWDKVLAHKTLVWQKCYDDFQCARLLVPLNYSAPDAEQASIALIRKRAIVRRGPLYRGPILINPGGPGGSGVDVVLLGGKTLSTILGPQFDIVGFDPRGVGRSLPRASFFRTDAARALWAESVRYLNISGEGIGRAWALFHVYGGLAAENDDGGLKHINTDQTARDMLRIVEAHGRSKLQYWGFSYGSVLGASFAAMFPDKVERIVIDGVVDAEDYYKTLWAHNLLDTDKAMNMFFSDCADAGPYLCAFWAPTAADIERNLTTIFTSLSARPISVHTNTSYGIVDYTLLHHLIFGALYFPYATFPKLAQALAALTTGDARPIYEMAIPAPKFECSCDENSGRAYASVPDATMAILCNDGDVVPGDLDATQAYYDMMTKSSKWGDIWSNIRMGCVGWPSFPKNHFQGPFDANTSHPILIIGNTADPVTPLWAAKKMSTKFPGSVVLTQNTGGHCSISAPSICTMKYVASYFLTGNLPNPDTICQPVVPVFNGVTMKENQEETISLEANMMQEPLMASLSAEDVRIFEAVMELVNTPGIVPRLGV</sequence>
<dbReference type="Pfam" id="PF00561">
    <property type="entry name" value="Abhydrolase_1"/>
    <property type="match status" value="1"/>
</dbReference>
<evidence type="ECO:0000256" key="1">
    <source>
        <dbReference type="ARBA" id="ARBA00010088"/>
    </source>
</evidence>
<evidence type="ECO:0000259" key="4">
    <source>
        <dbReference type="Pfam" id="PF00561"/>
    </source>
</evidence>
<feature type="domain" description="Peptidase S33 tripeptidyl aminopeptidase-like C-terminal" evidence="5">
    <location>
        <begin position="428"/>
        <end position="528"/>
    </location>
</feature>
<dbReference type="InterPro" id="IPR029058">
    <property type="entry name" value="AB_hydrolase_fold"/>
</dbReference>
<evidence type="ECO:0000313" key="6">
    <source>
        <dbReference type="EMBL" id="KJA18178.1"/>
    </source>
</evidence>
<evidence type="ECO:0000256" key="3">
    <source>
        <dbReference type="SAM" id="SignalP"/>
    </source>
</evidence>
<feature type="domain" description="AB hydrolase-1" evidence="4">
    <location>
        <begin position="105"/>
        <end position="294"/>
    </location>
</feature>
<dbReference type="Gene3D" id="3.40.50.1820">
    <property type="entry name" value="alpha/beta hydrolase"/>
    <property type="match status" value="1"/>
</dbReference>
<name>A0A0D2M4V0_HYPSF</name>
<proteinExistence type="inferred from homology"/>
<dbReference type="SUPFAM" id="SSF53474">
    <property type="entry name" value="alpha/beta-Hydrolases"/>
    <property type="match status" value="1"/>
</dbReference>
<dbReference type="InterPro" id="IPR000073">
    <property type="entry name" value="AB_hydrolase_1"/>
</dbReference>
<accession>A0A0D2M4V0</accession>
<dbReference type="InterPro" id="IPR051601">
    <property type="entry name" value="Serine_prot/Carboxylest_S33"/>
</dbReference>
<evidence type="ECO:0000256" key="2">
    <source>
        <dbReference type="ARBA" id="ARBA00022801"/>
    </source>
</evidence>
<keyword evidence="2" id="KW-0378">Hydrolase</keyword>
<dbReference type="PANTHER" id="PTHR43248:SF25">
    <property type="entry name" value="AB HYDROLASE-1 DOMAIN-CONTAINING PROTEIN-RELATED"/>
    <property type="match status" value="1"/>
</dbReference>
<keyword evidence="3" id="KW-0732">Signal</keyword>
<dbReference type="EMBL" id="KN817592">
    <property type="protein sequence ID" value="KJA18178.1"/>
    <property type="molecule type" value="Genomic_DNA"/>
</dbReference>
<dbReference type="AlphaFoldDB" id="A0A0D2M4V0"/>
<reference evidence="7" key="1">
    <citation type="submission" date="2014-04" db="EMBL/GenBank/DDBJ databases">
        <title>Evolutionary Origins and Diversification of the Mycorrhizal Mutualists.</title>
        <authorList>
            <consortium name="DOE Joint Genome Institute"/>
            <consortium name="Mycorrhizal Genomics Consortium"/>
            <person name="Kohler A."/>
            <person name="Kuo A."/>
            <person name="Nagy L.G."/>
            <person name="Floudas D."/>
            <person name="Copeland A."/>
            <person name="Barry K.W."/>
            <person name="Cichocki N."/>
            <person name="Veneault-Fourrey C."/>
            <person name="LaButti K."/>
            <person name="Lindquist E.A."/>
            <person name="Lipzen A."/>
            <person name="Lundell T."/>
            <person name="Morin E."/>
            <person name="Murat C."/>
            <person name="Riley R."/>
            <person name="Ohm R."/>
            <person name="Sun H."/>
            <person name="Tunlid A."/>
            <person name="Henrissat B."/>
            <person name="Grigoriev I.V."/>
            <person name="Hibbett D.S."/>
            <person name="Martin F."/>
        </authorList>
    </citation>
    <scope>NUCLEOTIDE SEQUENCE [LARGE SCALE GENOMIC DNA]</scope>
    <source>
        <strain evidence="7">FD-334 SS-4</strain>
    </source>
</reference>
<dbReference type="Proteomes" id="UP000054270">
    <property type="component" value="Unassembled WGS sequence"/>
</dbReference>
<protein>
    <submittedName>
        <fullName evidence="6">Uncharacterized protein</fullName>
    </submittedName>
</protein>
<keyword evidence="7" id="KW-1185">Reference proteome</keyword>
<comment type="similarity">
    <text evidence="1">Belongs to the peptidase S33 family.</text>
</comment>
<feature type="signal peptide" evidence="3">
    <location>
        <begin position="1"/>
        <end position="29"/>
    </location>
</feature>
<evidence type="ECO:0000313" key="7">
    <source>
        <dbReference type="Proteomes" id="UP000054270"/>
    </source>
</evidence>
<gene>
    <name evidence="6" type="ORF">HYPSUDRAFT_45494</name>
</gene>
<dbReference type="STRING" id="945553.A0A0D2M4V0"/>
<dbReference type="InterPro" id="IPR013595">
    <property type="entry name" value="Pept_S33_TAP-like_C"/>
</dbReference>
<dbReference type="OrthoDB" id="425534at2759"/>
<dbReference type="Pfam" id="PF08386">
    <property type="entry name" value="Abhydrolase_4"/>
    <property type="match status" value="1"/>
</dbReference>
<organism evidence="6 7">
    <name type="scientific">Hypholoma sublateritium (strain FD-334 SS-4)</name>
    <dbReference type="NCBI Taxonomy" id="945553"/>
    <lineage>
        <taxon>Eukaryota</taxon>
        <taxon>Fungi</taxon>
        <taxon>Dikarya</taxon>
        <taxon>Basidiomycota</taxon>
        <taxon>Agaricomycotina</taxon>
        <taxon>Agaricomycetes</taxon>
        <taxon>Agaricomycetidae</taxon>
        <taxon>Agaricales</taxon>
        <taxon>Agaricineae</taxon>
        <taxon>Strophariaceae</taxon>
        <taxon>Hypholoma</taxon>
    </lineage>
</organism>